<accession>A0A9P5YHH0</accession>
<evidence type="ECO:0000313" key="2">
    <source>
        <dbReference type="Proteomes" id="UP000807353"/>
    </source>
</evidence>
<organism evidence="1 2">
    <name type="scientific">Collybia nuda</name>
    <dbReference type="NCBI Taxonomy" id="64659"/>
    <lineage>
        <taxon>Eukaryota</taxon>
        <taxon>Fungi</taxon>
        <taxon>Dikarya</taxon>
        <taxon>Basidiomycota</taxon>
        <taxon>Agaricomycotina</taxon>
        <taxon>Agaricomycetes</taxon>
        <taxon>Agaricomycetidae</taxon>
        <taxon>Agaricales</taxon>
        <taxon>Tricholomatineae</taxon>
        <taxon>Clitocybaceae</taxon>
        <taxon>Collybia</taxon>
    </lineage>
</organism>
<sequence>LVPSQSSGTIPSPLVDLALVETICKSVSLLAMVCCKYIPVMTYRPCFIHTFSTPLVYNPVLRYYSNACIPIQDVP</sequence>
<gene>
    <name evidence="1" type="ORF">BDZ94DRAFT_1245133</name>
</gene>
<dbReference type="Proteomes" id="UP000807353">
    <property type="component" value="Unassembled WGS sequence"/>
</dbReference>
<dbReference type="EMBL" id="MU150231">
    <property type="protein sequence ID" value="KAF9469003.1"/>
    <property type="molecule type" value="Genomic_DNA"/>
</dbReference>
<evidence type="ECO:0000313" key="1">
    <source>
        <dbReference type="EMBL" id="KAF9469003.1"/>
    </source>
</evidence>
<feature type="non-terminal residue" evidence="1">
    <location>
        <position position="1"/>
    </location>
</feature>
<dbReference type="AlphaFoldDB" id="A0A9P5YHH0"/>
<protein>
    <submittedName>
        <fullName evidence="1">Uncharacterized protein</fullName>
    </submittedName>
</protein>
<comment type="caution">
    <text evidence="1">The sequence shown here is derived from an EMBL/GenBank/DDBJ whole genome shotgun (WGS) entry which is preliminary data.</text>
</comment>
<proteinExistence type="predicted"/>
<keyword evidence="2" id="KW-1185">Reference proteome</keyword>
<reference evidence="1" key="1">
    <citation type="submission" date="2020-11" db="EMBL/GenBank/DDBJ databases">
        <authorList>
            <consortium name="DOE Joint Genome Institute"/>
            <person name="Ahrendt S."/>
            <person name="Riley R."/>
            <person name="Andreopoulos W."/>
            <person name="Labutti K."/>
            <person name="Pangilinan J."/>
            <person name="Ruiz-Duenas F.J."/>
            <person name="Barrasa J.M."/>
            <person name="Sanchez-Garcia M."/>
            <person name="Camarero S."/>
            <person name="Miyauchi S."/>
            <person name="Serrano A."/>
            <person name="Linde D."/>
            <person name="Babiker R."/>
            <person name="Drula E."/>
            <person name="Ayuso-Fernandez I."/>
            <person name="Pacheco R."/>
            <person name="Padilla G."/>
            <person name="Ferreira P."/>
            <person name="Barriuso J."/>
            <person name="Kellner H."/>
            <person name="Castanera R."/>
            <person name="Alfaro M."/>
            <person name="Ramirez L."/>
            <person name="Pisabarro A.G."/>
            <person name="Kuo A."/>
            <person name="Tritt A."/>
            <person name="Lipzen A."/>
            <person name="He G."/>
            <person name="Yan M."/>
            <person name="Ng V."/>
            <person name="Cullen D."/>
            <person name="Martin F."/>
            <person name="Rosso M.-N."/>
            <person name="Henrissat B."/>
            <person name="Hibbett D."/>
            <person name="Martinez A.T."/>
            <person name="Grigoriev I.V."/>
        </authorList>
    </citation>
    <scope>NUCLEOTIDE SEQUENCE</scope>
    <source>
        <strain evidence="1">CBS 247.69</strain>
    </source>
</reference>
<name>A0A9P5YHH0_9AGAR</name>